<dbReference type="EnsemblMetazoa" id="RPRC007085-RA">
    <property type="protein sequence ID" value="RPRC007085-PA"/>
    <property type="gene ID" value="RPRC007085"/>
</dbReference>
<dbReference type="eggNOG" id="KOG1235">
    <property type="taxonomic scope" value="Eukaryota"/>
</dbReference>
<dbReference type="InParanoid" id="T1HSR5"/>
<proteinExistence type="inferred from homology"/>
<comment type="similarity">
    <text evidence="1">Belongs to the protein kinase superfamily. ADCK protein kinase family.</text>
</comment>
<sequence>MYASRKILKYALYGSVAVGTIISLRGNQNKIEDVGFIRFGRAAFAAANIALHYKRTLYSTSLDPSSIEYNYFSSVHKDAAEKLLELCCANKGVFIKVGQHIGALDYLLPQEYIETMRVLHSQAPSSSLNDIFFVIKEELKQDPLELFTEFSPEPVGTASLAQVHKAKLKDGSVVAVKVQHPSVKGNAMELYNLSSAVKVLVMIASKIFPEFKIKWLVDESKKNIPRELDFTEEAANTKKAKDMFKHFHWLKVPDVYDDLSTKRVLTMEFVEGGQVNDVKYMINNGINPFEVSDKLGLLYAEMIFHKGYVHSDPHPGNILVNKLHNGEASIILLDHGLYAYLSDNVRKEYSGLWLSILNKDMVGMKKHSAALGVGSLYGLFACMVSGRSWNAIESGITITKHSVKEKEEFQLNIPTFLAKISETLALVNKEMLLILKTNDLLRGIEFSLKTHNRMSSFIIMSKSCIQCVYECKMKQCKSVISRYKTAVEENWNLFKVMIYYFYLCIKTVSVKSAFKNIT</sequence>
<dbReference type="InterPro" id="IPR051130">
    <property type="entry name" value="Mito_struct-func_regulator"/>
</dbReference>
<dbReference type="InterPro" id="IPR045307">
    <property type="entry name" value="ADCK1_dom"/>
</dbReference>
<dbReference type="Pfam" id="PF03109">
    <property type="entry name" value="ABC1"/>
    <property type="match status" value="1"/>
</dbReference>
<dbReference type="HOGENOM" id="CLU_006533_2_0_1"/>
<dbReference type="STRING" id="13249.T1HSR5"/>
<dbReference type="InterPro" id="IPR004147">
    <property type="entry name" value="ABC1_dom"/>
</dbReference>
<evidence type="ECO:0000313" key="2">
    <source>
        <dbReference type="EnsemblMetazoa" id="RPRC007085-PA"/>
    </source>
</evidence>
<evidence type="ECO:0000313" key="3">
    <source>
        <dbReference type="Proteomes" id="UP000015103"/>
    </source>
</evidence>
<dbReference type="PROSITE" id="PS50011">
    <property type="entry name" value="PROTEIN_KINASE_DOM"/>
    <property type="match status" value="1"/>
</dbReference>
<name>T1HSR5_RHOPR</name>
<dbReference type="EMBL" id="ACPB03006769">
    <property type="status" value="NOT_ANNOTATED_CDS"/>
    <property type="molecule type" value="Genomic_DNA"/>
</dbReference>
<dbReference type="VEuPathDB" id="VectorBase:RPRC007085"/>
<dbReference type="PANTHER" id="PTHR43173">
    <property type="entry name" value="ABC1 FAMILY PROTEIN"/>
    <property type="match status" value="1"/>
</dbReference>
<reference evidence="2" key="1">
    <citation type="submission" date="2015-05" db="UniProtKB">
        <authorList>
            <consortium name="EnsemblMetazoa"/>
        </authorList>
    </citation>
    <scope>IDENTIFICATION</scope>
</reference>
<evidence type="ECO:0000256" key="1">
    <source>
        <dbReference type="ARBA" id="ARBA00009670"/>
    </source>
</evidence>
<dbReference type="GO" id="GO:0055088">
    <property type="term" value="P:lipid homeostasis"/>
    <property type="evidence" value="ECO:0007669"/>
    <property type="project" value="TreeGrafter"/>
</dbReference>
<accession>T1HSR5</accession>
<dbReference type="OMA" id="RCNPEDI"/>
<dbReference type="GO" id="GO:0005743">
    <property type="term" value="C:mitochondrial inner membrane"/>
    <property type="evidence" value="ECO:0007669"/>
    <property type="project" value="TreeGrafter"/>
</dbReference>
<dbReference type="PANTHER" id="PTHR43173:SF19">
    <property type="entry name" value="AARF DOMAIN-CONTAINING PROTEIN KINASE 1"/>
    <property type="match status" value="1"/>
</dbReference>
<dbReference type="Gene3D" id="1.10.510.10">
    <property type="entry name" value="Transferase(Phosphotransferase) domain 1"/>
    <property type="match status" value="1"/>
</dbReference>
<organism evidence="2 3">
    <name type="scientific">Rhodnius prolixus</name>
    <name type="common">Triatomid bug</name>
    <dbReference type="NCBI Taxonomy" id="13249"/>
    <lineage>
        <taxon>Eukaryota</taxon>
        <taxon>Metazoa</taxon>
        <taxon>Ecdysozoa</taxon>
        <taxon>Arthropoda</taxon>
        <taxon>Hexapoda</taxon>
        <taxon>Insecta</taxon>
        <taxon>Pterygota</taxon>
        <taxon>Neoptera</taxon>
        <taxon>Paraneoptera</taxon>
        <taxon>Hemiptera</taxon>
        <taxon>Heteroptera</taxon>
        <taxon>Panheteroptera</taxon>
        <taxon>Cimicomorpha</taxon>
        <taxon>Reduviidae</taxon>
        <taxon>Triatominae</taxon>
        <taxon>Rhodnius</taxon>
    </lineage>
</organism>
<dbReference type="GO" id="GO:0005524">
    <property type="term" value="F:ATP binding"/>
    <property type="evidence" value="ECO:0007669"/>
    <property type="project" value="InterPro"/>
</dbReference>
<dbReference type="InterPro" id="IPR000719">
    <property type="entry name" value="Prot_kinase_dom"/>
</dbReference>
<dbReference type="GO" id="GO:0007005">
    <property type="term" value="P:mitochondrion organization"/>
    <property type="evidence" value="ECO:0007669"/>
    <property type="project" value="TreeGrafter"/>
</dbReference>
<protein>
    <submittedName>
        <fullName evidence="2">Protein kinase domain-containing protein</fullName>
    </submittedName>
</protein>
<dbReference type="Proteomes" id="UP000015103">
    <property type="component" value="Unassembled WGS sequence"/>
</dbReference>
<dbReference type="FunCoup" id="T1HSR5">
    <property type="interactions" value="699"/>
</dbReference>
<keyword evidence="3" id="KW-1185">Reference proteome</keyword>
<dbReference type="InterPro" id="IPR011009">
    <property type="entry name" value="Kinase-like_dom_sf"/>
</dbReference>
<dbReference type="GO" id="GO:0004672">
    <property type="term" value="F:protein kinase activity"/>
    <property type="evidence" value="ECO:0007669"/>
    <property type="project" value="InterPro"/>
</dbReference>
<dbReference type="SUPFAM" id="SSF56112">
    <property type="entry name" value="Protein kinase-like (PK-like)"/>
    <property type="match status" value="1"/>
</dbReference>
<dbReference type="AlphaFoldDB" id="T1HSR5"/>
<dbReference type="SMART" id="SM00220">
    <property type="entry name" value="S_TKc"/>
    <property type="match status" value="1"/>
</dbReference>
<dbReference type="CDD" id="cd13969">
    <property type="entry name" value="ADCK1-like"/>
    <property type="match status" value="1"/>
</dbReference>